<dbReference type="PANTHER" id="PTHR22950">
    <property type="entry name" value="AMINO ACID TRANSPORTER"/>
    <property type="match status" value="1"/>
</dbReference>
<evidence type="ECO:0000256" key="3">
    <source>
        <dbReference type="ARBA" id="ARBA00022989"/>
    </source>
</evidence>
<reference evidence="8" key="1">
    <citation type="submission" date="2018-07" db="EMBL/GenBank/DDBJ databases">
        <authorList>
            <person name="Quirk P.G."/>
            <person name="Krulwich T.A."/>
        </authorList>
    </citation>
    <scope>NUCLEOTIDE SEQUENCE</scope>
</reference>
<proteinExistence type="predicted"/>
<accession>A0A336MK74</accession>
<dbReference type="EMBL" id="UFQT01001380">
    <property type="protein sequence ID" value="SSX30295.1"/>
    <property type="molecule type" value="Genomic_DNA"/>
</dbReference>
<dbReference type="OMA" id="IYDYYGV"/>
<feature type="transmembrane region" description="Helical" evidence="6">
    <location>
        <begin position="446"/>
        <end position="463"/>
    </location>
</feature>
<feature type="transmembrane region" description="Helical" evidence="6">
    <location>
        <begin position="469"/>
        <end position="495"/>
    </location>
</feature>
<evidence type="ECO:0000259" key="7">
    <source>
        <dbReference type="Pfam" id="PF01490"/>
    </source>
</evidence>
<feature type="region of interest" description="Disordered" evidence="5">
    <location>
        <begin position="1"/>
        <end position="21"/>
    </location>
</feature>
<feature type="compositionally biased region" description="Polar residues" evidence="5">
    <location>
        <begin position="1"/>
        <end position="19"/>
    </location>
</feature>
<protein>
    <submittedName>
        <fullName evidence="8">CSON002298 protein</fullName>
    </submittedName>
</protein>
<evidence type="ECO:0000256" key="4">
    <source>
        <dbReference type="ARBA" id="ARBA00023136"/>
    </source>
</evidence>
<dbReference type="GO" id="GO:0015179">
    <property type="term" value="F:L-amino acid transmembrane transporter activity"/>
    <property type="evidence" value="ECO:0007669"/>
    <property type="project" value="TreeGrafter"/>
</dbReference>
<feature type="transmembrane region" description="Helical" evidence="6">
    <location>
        <begin position="281"/>
        <end position="303"/>
    </location>
</feature>
<evidence type="ECO:0000256" key="6">
    <source>
        <dbReference type="SAM" id="Phobius"/>
    </source>
</evidence>
<evidence type="ECO:0000256" key="5">
    <source>
        <dbReference type="SAM" id="MobiDB-lite"/>
    </source>
</evidence>
<name>A0A336MK74_CULSO</name>
<feature type="transmembrane region" description="Helical" evidence="6">
    <location>
        <begin position="222"/>
        <end position="241"/>
    </location>
</feature>
<feature type="domain" description="Amino acid transporter transmembrane" evidence="7">
    <location>
        <begin position="122"/>
        <end position="528"/>
    </location>
</feature>
<keyword evidence="3 6" id="KW-1133">Transmembrane helix</keyword>
<keyword evidence="4 6" id="KW-0472">Membrane</keyword>
<feature type="transmembrane region" description="Helical" evidence="6">
    <location>
        <begin position="355"/>
        <end position="379"/>
    </location>
</feature>
<feature type="region of interest" description="Disordered" evidence="5">
    <location>
        <begin position="88"/>
        <end position="108"/>
    </location>
</feature>
<dbReference type="AlphaFoldDB" id="A0A336MK74"/>
<organism evidence="8">
    <name type="scientific">Culicoides sonorensis</name>
    <name type="common">Biting midge</name>
    <dbReference type="NCBI Taxonomy" id="179676"/>
    <lineage>
        <taxon>Eukaryota</taxon>
        <taxon>Metazoa</taxon>
        <taxon>Ecdysozoa</taxon>
        <taxon>Arthropoda</taxon>
        <taxon>Hexapoda</taxon>
        <taxon>Insecta</taxon>
        <taxon>Pterygota</taxon>
        <taxon>Neoptera</taxon>
        <taxon>Endopterygota</taxon>
        <taxon>Diptera</taxon>
        <taxon>Nematocera</taxon>
        <taxon>Chironomoidea</taxon>
        <taxon>Ceratopogonidae</taxon>
        <taxon>Ceratopogoninae</taxon>
        <taxon>Culicoides</taxon>
        <taxon>Monoculicoides</taxon>
    </lineage>
</organism>
<feature type="transmembrane region" description="Helical" evidence="6">
    <location>
        <begin position="253"/>
        <end position="274"/>
    </location>
</feature>
<feature type="transmembrane region" description="Helical" evidence="6">
    <location>
        <begin position="157"/>
        <end position="179"/>
    </location>
</feature>
<feature type="transmembrane region" description="Helical" evidence="6">
    <location>
        <begin position="323"/>
        <end position="343"/>
    </location>
</feature>
<dbReference type="Pfam" id="PF01490">
    <property type="entry name" value="Aa_trans"/>
    <property type="match status" value="1"/>
</dbReference>
<dbReference type="InterPro" id="IPR013057">
    <property type="entry name" value="AA_transpt_TM"/>
</dbReference>
<gene>
    <name evidence="8" type="primary">CSON002298</name>
</gene>
<evidence type="ECO:0000313" key="8">
    <source>
        <dbReference type="EMBL" id="SSX30295.1"/>
    </source>
</evidence>
<dbReference type="GO" id="GO:0005774">
    <property type="term" value="C:vacuolar membrane"/>
    <property type="evidence" value="ECO:0007669"/>
    <property type="project" value="TreeGrafter"/>
</dbReference>
<keyword evidence="2 6" id="KW-0812">Transmembrane</keyword>
<dbReference type="PANTHER" id="PTHR22950:SF349">
    <property type="entry name" value="AMINO ACID TRANSPORTER TRANSMEMBRANE DOMAIN-CONTAINING PROTEIN"/>
    <property type="match status" value="1"/>
</dbReference>
<sequence>MPNQNKNWQANGTHTNNNAEIDDHHMNLNMKNGTDQVQVNFKSLPPPPPYTNGSAVTGNGVTSPKKVTTIKLSTNDVEKNGFELSRKDKKGFTTDAGGGKTKGNTESALGMGGSAHGIQLNHRTSYFETLTHLFKGNVGTGIFAMGKFCDAFKNGGILVASFLTVFLGAICTYNMHILVNCSRHIQEKYKLKESPDYAETVEACFENGPPQLQKYSKFMKRLVNLFLCVTQLGFCCVYFVFVGSNVQQIFDYFGIHLSVRLHMLIFFVPIWLPCLVTNLKYLVPFSTVANACMIGGIGFIVYYSTQDLPSIQERQYFANFETLPLFFGTAIFAFEGICLVLPLKNSMKKDKNFDNLWGVLNVGMIITITMYAGVGFLGYLKYGDDTKGSLTLNLPEDEILPLFVKAFISIAIMLTYALQFFVAVQIMWPCVVERFNIENNLLFKELAFRTALVLMTFCIAEAVPNLGMFISLIGALSGAALALIFPPVCEFVIAYSSEQKGPSWSTLLINSVILIVGFLGFVTGTYESLNGIIHEFFIKEN</sequence>
<comment type="subcellular location">
    <subcellularLocation>
        <location evidence="1">Membrane</location>
        <topology evidence="1">Multi-pass membrane protein</topology>
    </subcellularLocation>
</comment>
<feature type="transmembrane region" description="Helical" evidence="6">
    <location>
        <begin position="399"/>
        <end position="426"/>
    </location>
</feature>
<evidence type="ECO:0000256" key="1">
    <source>
        <dbReference type="ARBA" id="ARBA00004141"/>
    </source>
</evidence>
<evidence type="ECO:0000256" key="2">
    <source>
        <dbReference type="ARBA" id="ARBA00022692"/>
    </source>
</evidence>
<feature type="transmembrane region" description="Helical" evidence="6">
    <location>
        <begin position="507"/>
        <end position="526"/>
    </location>
</feature>
<dbReference type="VEuPathDB" id="VectorBase:CSON002298"/>